<dbReference type="Proteomes" id="UP000176897">
    <property type="component" value="Unassembled WGS sequence"/>
</dbReference>
<dbReference type="InterPro" id="IPR020606">
    <property type="entry name" value="Ribosomal_uS7_CS"/>
</dbReference>
<protein>
    <recommendedName>
        <fullName evidence="6">Small ribosomal subunit protein uS7</fullName>
    </recommendedName>
</protein>
<comment type="caution">
    <text evidence="9">The sequence shown here is derived from an EMBL/GenBank/DDBJ whole genome shotgun (WGS) entry which is preliminary data.</text>
</comment>
<dbReference type="STRING" id="1802401.A3B21_04225"/>
<evidence type="ECO:0000256" key="2">
    <source>
        <dbReference type="ARBA" id="ARBA00022730"/>
    </source>
</evidence>
<dbReference type="InterPro" id="IPR023798">
    <property type="entry name" value="Ribosomal_uS7_dom"/>
</dbReference>
<evidence type="ECO:0000313" key="10">
    <source>
        <dbReference type="Proteomes" id="UP000176897"/>
    </source>
</evidence>
<evidence type="ECO:0000256" key="5">
    <source>
        <dbReference type="ARBA" id="ARBA00023274"/>
    </source>
</evidence>
<dbReference type="GO" id="GO:0019843">
    <property type="term" value="F:rRNA binding"/>
    <property type="evidence" value="ECO:0007669"/>
    <property type="project" value="UniProtKB-UniRule"/>
</dbReference>
<keyword evidence="2 6" id="KW-0699">rRNA-binding</keyword>
<comment type="function">
    <text evidence="6">One of the primary rRNA binding proteins, it binds directly to 16S rRNA where it nucleates assembly of the head domain of the 30S subunit. Is located at the subunit interface close to the decoding center, probably blocks exit of the E-site tRNA.</text>
</comment>
<comment type="subunit">
    <text evidence="6">Part of the 30S ribosomal subunit. Contacts proteins S9 and S11.</text>
</comment>
<dbReference type="GO" id="GO:0000049">
    <property type="term" value="F:tRNA binding"/>
    <property type="evidence" value="ECO:0007669"/>
    <property type="project" value="UniProtKB-UniRule"/>
</dbReference>
<keyword evidence="3 6" id="KW-0694">RNA-binding</keyword>
<dbReference type="NCBIfam" id="TIGR01029">
    <property type="entry name" value="rpsG_bact"/>
    <property type="match status" value="1"/>
</dbReference>
<reference evidence="9 10" key="1">
    <citation type="journal article" date="2016" name="Nat. Commun.">
        <title>Thousands of microbial genomes shed light on interconnected biogeochemical processes in an aquifer system.</title>
        <authorList>
            <person name="Anantharaman K."/>
            <person name="Brown C.T."/>
            <person name="Hug L.A."/>
            <person name="Sharon I."/>
            <person name="Castelle C.J."/>
            <person name="Probst A.J."/>
            <person name="Thomas B.C."/>
            <person name="Singh A."/>
            <person name="Wilkins M.J."/>
            <person name="Karaoz U."/>
            <person name="Brodie E.L."/>
            <person name="Williams K.H."/>
            <person name="Hubbard S.S."/>
            <person name="Banfield J.F."/>
        </authorList>
    </citation>
    <scope>NUCLEOTIDE SEQUENCE [LARGE SCALE GENOMIC DNA]</scope>
</reference>
<keyword evidence="6" id="KW-0820">tRNA-binding</keyword>
<feature type="domain" description="Small ribosomal subunit protein uS7" evidence="8">
    <location>
        <begin position="1"/>
        <end position="148"/>
    </location>
</feature>
<evidence type="ECO:0000256" key="7">
    <source>
        <dbReference type="RuleBase" id="RU003619"/>
    </source>
</evidence>
<dbReference type="PIRSF" id="PIRSF002122">
    <property type="entry name" value="RPS7p_RPS7a_RPS5e_RPS7o"/>
    <property type="match status" value="1"/>
</dbReference>
<proteinExistence type="inferred from homology"/>
<accession>A0A1F7UTL1</accession>
<organism evidence="9 10">
    <name type="scientific">Candidatus Uhrbacteria bacterium RIFCSPLOWO2_01_FULL_47_24</name>
    <dbReference type="NCBI Taxonomy" id="1802401"/>
    <lineage>
        <taxon>Bacteria</taxon>
        <taxon>Candidatus Uhriibacteriota</taxon>
    </lineage>
</organism>
<dbReference type="PANTHER" id="PTHR11205">
    <property type="entry name" value="RIBOSOMAL PROTEIN S7"/>
    <property type="match status" value="1"/>
</dbReference>
<dbReference type="InterPro" id="IPR000235">
    <property type="entry name" value="Ribosomal_uS7"/>
</dbReference>
<name>A0A1F7UTL1_9BACT</name>
<evidence type="ECO:0000256" key="3">
    <source>
        <dbReference type="ARBA" id="ARBA00022884"/>
    </source>
</evidence>
<keyword evidence="5 6" id="KW-0687">Ribonucleoprotein</keyword>
<evidence type="ECO:0000259" key="8">
    <source>
        <dbReference type="Pfam" id="PF00177"/>
    </source>
</evidence>
<dbReference type="GO" id="GO:0003735">
    <property type="term" value="F:structural constituent of ribosome"/>
    <property type="evidence" value="ECO:0007669"/>
    <property type="project" value="InterPro"/>
</dbReference>
<evidence type="ECO:0000313" key="9">
    <source>
        <dbReference type="EMBL" id="OGL81596.1"/>
    </source>
</evidence>
<evidence type="ECO:0000256" key="1">
    <source>
        <dbReference type="ARBA" id="ARBA00007151"/>
    </source>
</evidence>
<keyword evidence="4 6" id="KW-0689">Ribosomal protein</keyword>
<dbReference type="GO" id="GO:0015935">
    <property type="term" value="C:small ribosomal subunit"/>
    <property type="evidence" value="ECO:0007669"/>
    <property type="project" value="InterPro"/>
</dbReference>
<dbReference type="FunFam" id="1.10.455.10:FF:000001">
    <property type="entry name" value="30S ribosomal protein S7"/>
    <property type="match status" value="1"/>
</dbReference>
<dbReference type="InterPro" id="IPR005717">
    <property type="entry name" value="Ribosomal_uS7_bac/org-type"/>
</dbReference>
<comment type="similarity">
    <text evidence="1 6 7">Belongs to the universal ribosomal protein uS7 family.</text>
</comment>
<dbReference type="GO" id="GO:0006412">
    <property type="term" value="P:translation"/>
    <property type="evidence" value="ECO:0007669"/>
    <property type="project" value="UniProtKB-UniRule"/>
</dbReference>
<dbReference type="HAMAP" id="MF_00480_B">
    <property type="entry name" value="Ribosomal_uS7_B"/>
    <property type="match status" value="1"/>
</dbReference>
<dbReference type="SUPFAM" id="SSF47973">
    <property type="entry name" value="Ribosomal protein S7"/>
    <property type="match status" value="1"/>
</dbReference>
<dbReference type="AlphaFoldDB" id="A0A1F7UTL1"/>
<dbReference type="Pfam" id="PF00177">
    <property type="entry name" value="Ribosomal_S7"/>
    <property type="match status" value="1"/>
</dbReference>
<sequence>MRHKKAPKRTIAPDPKFGSTDVAKFTNYIMERGKKSTAMRLMHGAFARIAEVSKKDALEIFDEAIKNVGPTLEVRSKRVGGANYQIPFPVRPERRFFLASKWLIDAAHAKKGAAMAVKLADELINAAKGEGAAVKKRQDVHRMAEANKAFAHFAR</sequence>
<dbReference type="CDD" id="cd14869">
    <property type="entry name" value="uS7_Bacteria"/>
    <property type="match status" value="1"/>
</dbReference>
<dbReference type="InterPro" id="IPR036823">
    <property type="entry name" value="Ribosomal_uS7_dom_sf"/>
</dbReference>
<gene>
    <name evidence="6" type="primary">rpsG</name>
    <name evidence="9" type="ORF">A3B21_04225</name>
</gene>
<dbReference type="Gene3D" id="1.10.455.10">
    <property type="entry name" value="Ribosomal protein S7 domain"/>
    <property type="match status" value="1"/>
</dbReference>
<dbReference type="PROSITE" id="PS00052">
    <property type="entry name" value="RIBOSOMAL_S7"/>
    <property type="match status" value="1"/>
</dbReference>
<evidence type="ECO:0000256" key="4">
    <source>
        <dbReference type="ARBA" id="ARBA00022980"/>
    </source>
</evidence>
<evidence type="ECO:0000256" key="6">
    <source>
        <dbReference type="HAMAP-Rule" id="MF_00480"/>
    </source>
</evidence>
<dbReference type="EMBL" id="MGEJ01000004">
    <property type="protein sequence ID" value="OGL81596.1"/>
    <property type="molecule type" value="Genomic_DNA"/>
</dbReference>